<sequence>MNPPEEYINNFQDQYQDINKSNNNSNVPAINSLDKVRDILVGNQMREVEKKFTRLEERLVKESANVRDEAKKRLDALETYIKKEIESLTEQLRIEQLERDAIVKILAEEQKSVASSLEKKVTQFNEQTTNSQRDLREQILNQSKNLQDEIRQKYEEILVLLEREAKELRRDQTDRSHLAALFSELAIRLNYDTKS</sequence>
<keyword evidence="3" id="KW-1185">Reference proteome</keyword>
<dbReference type="Proteomes" id="UP001165986">
    <property type="component" value="Unassembled WGS sequence"/>
</dbReference>
<organism evidence="2 3">
    <name type="scientific">Komarekiella delphini-convector SJRDD-AB1</name>
    <dbReference type="NCBI Taxonomy" id="2593771"/>
    <lineage>
        <taxon>Bacteria</taxon>
        <taxon>Bacillati</taxon>
        <taxon>Cyanobacteriota</taxon>
        <taxon>Cyanophyceae</taxon>
        <taxon>Nostocales</taxon>
        <taxon>Nostocaceae</taxon>
        <taxon>Komarekiella</taxon>
        <taxon>Komarekiella delphini-convector</taxon>
    </lineage>
</organism>
<dbReference type="EMBL" id="VJXY01000011">
    <property type="protein sequence ID" value="MBD6616550.1"/>
    <property type="molecule type" value="Genomic_DNA"/>
</dbReference>
<reference evidence="2" key="1">
    <citation type="submission" date="2019-07" db="EMBL/GenBank/DDBJ databases">
        <title>Toxilogical consequences of a new and cryptic species of cyanobacteria (Komarekiella delphini-convector) recovered from the epidermis of a bottlenose dolphin and 1500 ft. in the air.</title>
        <authorList>
            <person name="Brown A.O."/>
            <person name="Dvorak P."/>
            <person name="Villanueva C.D."/>
            <person name="Foss A.J."/>
            <person name="Garvey A.D."/>
            <person name="Gibson Q.A."/>
            <person name="Johansen J.R."/>
            <person name="Casamatta D.A."/>
        </authorList>
    </citation>
    <scope>NUCLEOTIDE SEQUENCE</scope>
    <source>
        <strain evidence="2">SJRDD-AB1</strain>
    </source>
</reference>
<dbReference type="AlphaFoldDB" id="A0AA40SWS7"/>
<protein>
    <submittedName>
        <fullName evidence="2">Uncharacterized protein</fullName>
    </submittedName>
</protein>
<evidence type="ECO:0000256" key="1">
    <source>
        <dbReference type="SAM" id="Coils"/>
    </source>
</evidence>
<comment type="caution">
    <text evidence="2">The sequence shown here is derived from an EMBL/GenBank/DDBJ whole genome shotgun (WGS) entry which is preliminary data.</text>
</comment>
<evidence type="ECO:0000313" key="3">
    <source>
        <dbReference type="Proteomes" id="UP001165986"/>
    </source>
</evidence>
<dbReference type="SUPFAM" id="SSF58113">
    <property type="entry name" value="Apolipoprotein A-I"/>
    <property type="match status" value="1"/>
</dbReference>
<evidence type="ECO:0000313" key="2">
    <source>
        <dbReference type="EMBL" id="MBD6616550.1"/>
    </source>
</evidence>
<keyword evidence="1" id="KW-0175">Coiled coil</keyword>
<proteinExistence type="predicted"/>
<feature type="coiled-coil region" evidence="1">
    <location>
        <begin position="45"/>
        <end position="171"/>
    </location>
</feature>
<accession>A0AA40SWS7</accession>
<gene>
    <name evidence="2" type="ORF">FNW02_12075</name>
</gene>
<name>A0AA40SWS7_9NOST</name>
<dbReference type="RefSeq" id="WP_191757798.1">
    <property type="nucleotide sequence ID" value="NZ_VJXY01000011.1"/>
</dbReference>